<gene>
    <name evidence="2" type="ORF">ACFQNJ_05300</name>
</gene>
<evidence type="ECO:0000313" key="3">
    <source>
        <dbReference type="Proteomes" id="UP001596495"/>
    </source>
</evidence>
<dbReference type="Proteomes" id="UP001596495">
    <property type="component" value="Unassembled WGS sequence"/>
</dbReference>
<reference evidence="3" key="1">
    <citation type="journal article" date="2019" name="Int. J. Syst. Evol. Microbiol.">
        <title>The Global Catalogue of Microorganisms (GCM) 10K type strain sequencing project: providing services to taxonomists for standard genome sequencing and annotation.</title>
        <authorList>
            <consortium name="The Broad Institute Genomics Platform"/>
            <consortium name="The Broad Institute Genome Sequencing Center for Infectious Disease"/>
            <person name="Wu L."/>
            <person name="Ma J."/>
        </authorList>
    </citation>
    <scope>NUCLEOTIDE SEQUENCE [LARGE SCALE GENOMIC DNA]</scope>
    <source>
        <strain evidence="3">CCUG 54518</strain>
    </source>
</reference>
<keyword evidence="1" id="KW-0812">Transmembrane</keyword>
<sequence length="136" mass="15164">MKLFFEKIYPYLFGLIAAAFWFQAEAVFPTGESLLSATLTVSGIFVGFLATSKSILISMSSPIIDQLKRSGYIEELVSYIGQAIWVNLFFCSLSVVGYFVDTHSGWYSLIWVGASVCALSAFIRVTHIMLKIFKYG</sequence>
<dbReference type="RefSeq" id="WP_382254558.1">
    <property type="nucleotide sequence ID" value="NZ_JBHTBX010000002.1"/>
</dbReference>
<keyword evidence="1" id="KW-0472">Membrane</keyword>
<organism evidence="2 3">
    <name type="scientific">Hydrogenophaga bisanensis</name>
    <dbReference type="NCBI Taxonomy" id="439611"/>
    <lineage>
        <taxon>Bacteria</taxon>
        <taxon>Pseudomonadati</taxon>
        <taxon>Pseudomonadota</taxon>
        <taxon>Betaproteobacteria</taxon>
        <taxon>Burkholderiales</taxon>
        <taxon>Comamonadaceae</taxon>
        <taxon>Hydrogenophaga</taxon>
    </lineage>
</organism>
<evidence type="ECO:0000313" key="2">
    <source>
        <dbReference type="EMBL" id="MFC7433923.1"/>
    </source>
</evidence>
<protein>
    <submittedName>
        <fullName evidence="2">Uncharacterized protein</fullName>
    </submittedName>
</protein>
<evidence type="ECO:0000256" key="1">
    <source>
        <dbReference type="SAM" id="Phobius"/>
    </source>
</evidence>
<comment type="caution">
    <text evidence="2">The sequence shown here is derived from an EMBL/GenBank/DDBJ whole genome shotgun (WGS) entry which is preliminary data.</text>
</comment>
<proteinExistence type="predicted"/>
<name>A0ABW2R776_9BURK</name>
<accession>A0ABW2R776</accession>
<feature type="transmembrane region" description="Helical" evidence="1">
    <location>
        <begin position="36"/>
        <end position="56"/>
    </location>
</feature>
<keyword evidence="3" id="KW-1185">Reference proteome</keyword>
<feature type="transmembrane region" description="Helical" evidence="1">
    <location>
        <begin position="76"/>
        <end position="100"/>
    </location>
</feature>
<dbReference type="EMBL" id="JBHTBX010000002">
    <property type="protein sequence ID" value="MFC7433923.1"/>
    <property type="molecule type" value="Genomic_DNA"/>
</dbReference>
<keyword evidence="1" id="KW-1133">Transmembrane helix</keyword>
<feature type="transmembrane region" description="Helical" evidence="1">
    <location>
        <begin position="106"/>
        <end position="125"/>
    </location>
</feature>